<sequence>MNRIIIALLLGFAVSFSAAAEQKKQLGNWDVHYIAFPAPLLTPEIALQYQLQRSKYNAVINISVLDKNNQQAQKVALNGNAKDLQGRQRKLEFTEVVEGDAVYYLAQLPFYHEQRFSFTITVASGNESQLLTFDQTFYVD</sequence>
<dbReference type="InterPro" id="IPR025218">
    <property type="entry name" value="DUF4426"/>
</dbReference>
<reference evidence="4" key="1">
    <citation type="submission" date="2016-10" db="EMBL/GenBank/DDBJ databases">
        <authorList>
            <person name="Varghese N."/>
            <person name="Submissions S."/>
        </authorList>
    </citation>
    <scope>NUCLEOTIDE SEQUENCE [LARGE SCALE GENOMIC DNA]</scope>
    <source>
        <strain evidence="4">DSM 17616</strain>
    </source>
</reference>
<dbReference type="Proteomes" id="UP000199371">
    <property type="component" value="Unassembled WGS sequence"/>
</dbReference>
<keyword evidence="1" id="KW-0732">Signal</keyword>
<feature type="signal peptide" evidence="1">
    <location>
        <begin position="1"/>
        <end position="20"/>
    </location>
</feature>
<evidence type="ECO:0000256" key="1">
    <source>
        <dbReference type="SAM" id="SignalP"/>
    </source>
</evidence>
<name>A0A1H6L2I6_9GAMM</name>
<dbReference type="OrthoDB" id="8563353at2"/>
<evidence type="ECO:0000313" key="4">
    <source>
        <dbReference type="Proteomes" id="UP000199371"/>
    </source>
</evidence>
<dbReference type="AlphaFoldDB" id="A0A1H6L2I6"/>
<gene>
    <name evidence="3" type="ORF">SAMN05660691_01396</name>
</gene>
<dbReference type="STRING" id="173990.SAMN05660691_01396"/>
<dbReference type="RefSeq" id="WP_092791699.1">
    <property type="nucleotide sequence ID" value="NZ_FNXF01000004.1"/>
</dbReference>
<dbReference type="Pfam" id="PF14467">
    <property type="entry name" value="DUF4426"/>
    <property type="match status" value="1"/>
</dbReference>
<feature type="domain" description="DUF4426" evidence="2">
    <location>
        <begin position="23"/>
        <end position="140"/>
    </location>
</feature>
<accession>A0A1H6L2I6</accession>
<dbReference type="EMBL" id="FNXF01000004">
    <property type="protein sequence ID" value="SEH78529.1"/>
    <property type="molecule type" value="Genomic_DNA"/>
</dbReference>
<evidence type="ECO:0000313" key="3">
    <source>
        <dbReference type="EMBL" id="SEH78529.1"/>
    </source>
</evidence>
<organism evidence="3 4">
    <name type="scientific">Rheinheimera pacifica</name>
    <dbReference type="NCBI Taxonomy" id="173990"/>
    <lineage>
        <taxon>Bacteria</taxon>
        <taxon>Pseudomonadati</taxon>
        <taxon>Pseudomonadota</taxon>
        <taxon>Gammaproteobacteria</taxon>
        <taxon>Chromatiales</taxon>
        <taxon>Chromatiaceae</taxon>
        <taxon>Rheinheimera</taxon>
    </lineage>
</organism>
<evidence type="ECO:0000259" key="2">
    <source>
        <dbReference type="Pfam" id="PF14467"/>
    </source>
</evidence>
<proteinExistence type="predicted"/>
<keyword evidence="4" id="KW-1185">Reference proteome</keyword>
<protein>
    <recommendedName>
        <fullName evidence="2">DUF4426 domain-containing protein</fullName>
    </recommendedName>
</protein>
<dbReference type="Gene3D" id="2.60.40.3340">
    <property type="entry name" value="Domain of unknown function DUF4426"/>
    <property type="match status" value="1"/>
</dbReference>
<feature type="chain" id="PRO_5011445448" description="DUF4426 domain-containing protein" evidence="1">
    <location>
        <begin position="21"/>
        <end position="140"/>
    </location>
</feature>